<reference evidence="1 2" key="1">
    <citation type="journal article" name="Sci. Rep.">
        <title>Genome-scale phylogenetic analyses confirm Olpidium as the closest living zoosporic fungus to the non-flagellated, terrestrial fungi.</title>
        <authorList>
            <person name="Chang Y."/>
            <person name="Rochon D."/>
            <person name="Sekimoto S."/>
            <person name="Wang Y."/>
            <person name="Chovatia M."/>
            <person name="Sandor L."/>
            <person name="Salamov A."/>
            <person name="Grigoriev I.V."/>
            <person name="Stajich J.E."/>
            <person name="Spatafora J.W."/>
        </authorList>
    </citation>
    <scope>NUCLEOTIDE SEQUENCE [LARGE SCALE GENOMIC DNA]</scope>
    <source>
        <strain evidence="1">S191</strain>
    </source>
</reference>
<comment type="caution">
    <text evidence="1">The sequence shown here is derived from an EMBL/GenBank/DDBJ whole genome shotgun (WGS) entry which is preliminary data.</text>
</comment>
<sequence>MTNVVKTALHFRFDDGTRCRFTSTLLPGYPRNPALYDFRMYSIVELREALVEAGFKETFVWVSSTRARDNEVGSGLEDKSFSNEDEVKEVEVSPEEYVLADRYLPQMESYNAYIVGLT</sequence>
<evidence type="ECO:0000313" key="2">
    <source>
        <dbReference type="Proteomes" id="UP000673691"/>
    </source>
</evidence>
<dbReference type="OrthoDB" id="3342809at2759"/>
<name>A0A8H8DEZ0_9FUNG</name>
<dbReference type="AlphaFoldDB" id="A0A8H8DEZ0"/>
<keyword evidence="2" id="KW-1185">Reference proteome</keyword>
<accession>A0A8H8DEZ0</accession>
<evidence type="ECO:0000313" key="1">
    <source>
        <dbReference type="EMBL" id="KAG5455828.1"/>
    </source>
</evidence>
<dbReference type="EMBL" id="JAEFCI010012724">
    <property type="protein sequence ID" value="KAG5455828.1"/>
    <property type="molecule type" value="Genomic_DNA"/>
</dbReference>
<dbReference type="PANTHER" id="PTHR37211">
    <property type="entry name" value="EXPRESSED PROTEIN"/>
    <property type="match status" value="1"/>
</dbReference>
<organism evidence="1 2">
    <name type="scientific">Olpidium bornovanus</name>
    <dbReference type="NCBI Taxonomy" id="278681"/>
    <lineage>
        <taxon>Eukaryota</taxon>
        <taxon>Fungi</taxon>
        <taxon>Fungi incertae sedis</taxon>
        <taxon>Olpidiomycota</taxon>
        <taxon>Olpidiomycotina</taxon>
        <taxon>Olpidiomycetes</taxon>
        <taxon>Olpidiales</taxon>
        <taxon>Olpidiaceae</taxon>
        <taxon>Olpidium</taxon>
    </lineage>
</organism>
<proteinExistence type="predicted"/>
<gene>
    <name evidence="1" type="ORF">BJ554DRAFT_4615</name>
</gene>
<dbReference type="Proteomes" id="UP000673691">
    <property type="component" value="Unassembled WGS sequence"/>
</dbReference>
<dbReference type="PANTHER" id="PTHR37211:SF1">
    <property type="entry name" value="EXPRESSED PROTEIN"/>
    <property type="match status" value="1"/>
</dbReference>
<protein>
    <submittedName>
        <fullName evidence="1">Uncharacterized protein</fullName>
    </submittedName>
</protein>